<dbReference type="EMBL" id="JANQDX010000019">
    <property type="protein sequence ID" value="KAL0904568.1"/>
    <property type="molecule type" value="Genomic_DNA"/>
</dbReference>
<protein>
    <submittedName>
        <fullName evidence="1">Uncharacterized protein</fullName>
    </submittedName>
</protein>
<dbReference type="AlphaFoldDB" id="A0ABD0TYA3"/>
<comment type="caution">
    <text evidence="1">The sequence shown here is derived from an EMBL/GenBank/DDBJ whole genome shotgun (WGS) entry which is preliminary data.</text>
</comment>
<name>A0ABD0TYA3_DENTH</name>
<evidence type="ECO:0000313" key="1">
    <source>
        <dbReference type="EMBL" id="KAL0904568.1"/>
    </source>
</evidence>
<dbReference type="Proteomes" id="UP001552299">
    <property type="component" value="Unassembled WGS sequence"/>
</dbReference>
<keyword evidence="2" id="KW-1185">Reference proteome</keyword>
<accession>A0ABD0TYA3</accession>
<evidence type="ECO:0000313" key="2">
    <source>
        <dbReference type="Proteomes" id="UP001552299"/>
    </source>
</evidence>
<reference evidence="1 2" key="1">
    <citation type="journal article" date="2024" name="Plant Biotechnol. J.">
        <title>Dendrobium thyrsiflorum genome and its molecular insights into genes involved in important horticultural traits.</title>
        <authorList>
            <person name="Chen B."/>
            <person name="Wang J.Y."/>
            <person name="Zheng P.J."/>
            <person name="Li K.L."/>
            <person name="Liang Y.M."/>
            <person name="Chen X.F."/>
            <person name="Zhang C."/>
            <person name="Zhao X."/>
            <person name="He X."/>
            <person name="Zhang G.Q."/>
            <person name="Liu Z.J."/>
            <person name="Xu Q."/>
        </authorList>
    </citation>
    <scope>NUCLEOTIDE SEQUENCE [LARGE SCALE GENOMIC DNA]</scope>
    <source>
        <strain evidence="1">GZMU011</strain>
    </source>
</reference>
<sequence length="175" mass="19758">MGFSVGDALRMPKIFRRYKDCKTTAVLRNKNLQKQKNNVKPYSSSNFISENAVKEGEEDSNSCLGIGALDKRLRFTALGNDLCDHFPYSLNLEAHRRRRRSIQLLLPPPDIRVVPSPRFRRLYHRRHRRCVFRKLPPEIPLVSVDNVLSGRVSPKPDLARGAAADDGDVGACCSG</sequence>
<proteinExistence type="predicted"/>
<organism evidence="1 2">
    <name type="scientific">Dendrobium thyrsiflorum</name>
    <name type="common">Pinecone-like raceme dendrobium</name>
    <name type="synonym">Orchid</name>
    <dbReference type="NCBI Taxonomy" id="117978"/>
    <lineage>
        <taxon>Eukaryota</taxon>
        <taxon>Viridiplantae</taxon>
        <taxon>Streptophyta</taxon>
        <taxon>Embryophyta</taxon>
        <taxon>Tracheophyta</taxon>
        <taxon>Spermatophyta</taxon>
        <taxon>Magnoliopsida</taxon>
        <taxon>Liliopsida</taxon>
        <taxon>Asparagales</taxon>
        <taxon>Orchidaceae</taxon>
        <taxon>Epidendroideae</taxon>
        <taxon>Malaxideae</taxon>
        <taxon>Dendrobiinae</taxon>
        <taxon>Dendrobium</taxon>
    </lineage>
</organism>
<gene>
    <name evidence="1" type="ORF">M5K25_026695</name>
</gene>